<name>A0A364RAK2_9BACT</name>
<evidence type="ECO:0000313" key="10">
    <source>
        <dbReference type="EMBL" id="RAU81397.1"/>
    </source>
</evidence>
<comment type="subcellular location">
    <subcellularLocation>
        <location evidence="1">Cell outer membrane</location>
        <topology evidence="1">Multi-pass membrane protein</topology>
    </subcellularLocation>
</comment>
<dbReference type="GO" id="GO:0015344">
    <property type="term" value="F:siderophore uptake transmembrane transporter activity"/>
    <property type="evidence" value="ECO:0007669"/>
    <property type="project" value="TreeGrafter"/>
</dbReference>
<dbReference type="SUPFAM" id="SSF49464">
    <property type="entry name" value="Carboxypeptidase regulatory domain-like"/>
    <property type="match status" value="1"/>
</dbReference>
<dbReference type="PANTHER" id="PTHR30069">
    <property type="entry name" value="TONB-DEPENDENT OUTER MEMBRANE RECEPTOR"/>
    <property type="match status" value="1"/>
</dbReference>
<dbReference type="GO" id="GO:0009279">
    <property type="term" value="C:cell outer membrane"/>
    <property type="evidence" value="ECO:0007669"/>
    <property type="project" value="UniProtKB-SubCell"/>
</dbReference>
<evidence type="ECO:0000259" key="8">
    <source>
        <dbReference type="Pfam" id="PF07715"/>
    </source>
</evidence>
<reference evidence="9 11" key="1">
    <citation type="submission" date="2018-06" db="EMBL/GenBank/DDBJ databases">
        <authorList>
            <person name="Liu Z.-W."/>
        </authorList>
    </citation>
    <scope>NUCLEOTIDE SEQUENCE [LARGE SCALE GENOMIC DNA]</scope>
    <source>
        <strain evidence="9 11">2b14</strain>
    </source>
</reference>
<evidence type="ECO:0000313" key="9">
    <source>
        <dbReference type="EMBL" id="RAU81332.1"/>
    </source>
</evidence>
<dbReference type="PANTHER" id="PTHR30069:SF29">
    <property type="entry name" value="HEMOGLOBIN AND HEMOGLOBIN-HAPTOGLOBIN-BINDING PROTEIN 1-RELATED"/>
    <property type="match status" value="1"/>
</dbReference>
<keyword evidence="2" id="KW-0813">Transport</keyword>
<dbReference type="Proteomes" id="UP000251692">
    <property type="component" value="Unassembled WGS sequence"/>
</dbReference>
<dbReference type="InterPro" id="IPR008969">
    <property type="entry name" value="CarboxyPept-like_regulatory"/>
</dbReference>
<protein>
    <recommendedName>
        <fullName evidence="8">TonB-dependent receptor plug domain-containing protein</fullName>
    </recommendedName>
</protein>
<feature type="domain" description="TonB-dependent receptor plug" evidence="8">
    <location>
        <begin position="142"/>
        <end position="218"/>
    </location>
</feature>
<keyword evidence="5" id="KW-0732">Signal</keyword>
<dbReference type="EMBL" id="QMDV01000006">
    <property type="protein sequence ID" value="RAU81397.1"/>
    <property type="molecule type" value="Genomic_DNA"/>
</dbReference>
<evidence type="ECO:0000256" key="3">
    <source>
        <dbReference type="ARBA" id="ARBA00022452"/>
    </source>
</evidence>
<gene>
    <name evidence="9" type="ORF">DP923_15980</name>
    <name evidence="10" type="ORF">DP923_16325</name>
</gene>
<keyword evidence="7" id="KW-0998">Cell outer membrane</keyword>
<dbReference type="InterPro" id="IPR036942">
    <property type="entry name" value="Beta-barrel_TonB_sf"/>
</dbReference>
<dbReference type="SUPFAM" id="SSF56935">
    <property type="entry name" value="Porins"/>
    <property type="match status" value="1"/>
</dbReference>
<evidence type="ECO:0000256" key="4">
    <source>
        <dbReference type="ARBA" id="ARBA00022692"/>
    </source>
</evidence>
<comment type="caution">
    <text evidence="9">The sequence shown here is derived from an EMBL/GenBank/DDBJ whole genome shotgun (WGS) entry which is preliminary data.</text>
</comment>
<dbReference type="OrthoDB" id="9758870at2"/>
<keyword evidence="3" id="KW-1134">Transmembrane beta strand</keyword>
<evidence type="ECO:0000313" key="11">
    <source>
        <dbReference type="Proteomes" id="UP000251692"/>
    </source>
</evidence>
<evidence type="ECO:0000256" key="1">
    <source>
        <dbReference type="ARBA" id="ARBA00004571"/>
    </source>
</evidence>
<dbReference type="InterPro" id="IPR012910">
    <property type="entry name" value="Plug_dom"/>
</dbReference>
<dbReference type="EMBL" id="QMDV01000006">
    <property type="protein sequence ID" value="RAU81332.1"/>
    <property type="molecule type" value="Genomic_DNA"/>
</dbReference>
<dbReference type="Pfam" id="PF07715">
    <property type="entry name" value="Plug"/>
    <property type="match status" value="1"/>
</dbReference>
<evidence type="ECO:0000256" key="2">
    <source>
        <dbReference type="ARBA" id="ARBA00022448"/>
    </source>
</evidence>
<organism evidence="9 11">
    <name type="scientific">Pontibacter arcticus</name>
    <dbReference type="NCBI Taxonomy" id="2080288"/>
    <lineage>
        <taxon>Bacteria</taxon>
        <taxon>Pseudomonadati</taxon>
        <taxon>Bacteroidota</taxon>
        <taxon>Cytophagia</taxon>
        <taxon>Cytophagales</taxon>
        <taxon>Hymenobacteraceae</taxon>
        <taxon>Pontibacter</taxon>
    </lineage>
</organism>
<proteinExistence type="predicted"/>
<sequence>MPSAIRQGAFVVMRGAVLFIFSLFIPALLYGQVKGTVYDSDTKQPLPEVLVSTTVAHTVSDWRGSFSLPASVPADSSVLLRFSHPRYQDTTVRVHQPATLRLYLKPGAINLNEVEIVAAEGVGLETVTLARKELEIINKPLGEADLIRALQYKPGVLQTGEMQTGLFVRGGKNSQTAMLLQGIPIFNAAHLLGINSSLDPDAFESVTLTSGGFAASEGGWLSAYLKAVPRATEPLTHQLKVGAGVLSSEVSYQRHLPKYKTNVFAKAKSSYYQLVAKAYEQLHRKDEQDNPLPDYAFQDMNLQVHTTLPKGSLSVALFGSQDRYDGTTDRFSLASDWGNRLLTARWKHRFGPTWLELTQGYSQYAFSMEHRRQETQFLDQTTSGHFSNLLFGLPLSSQGFIEMGAFMQHMKASMHSLQQDREGRLLNETAFREKLPISGLFVQTQTTLGKLTYAAGARLYQHEEQLLPAPRLKIGVAEDSWTASFYYDRTYQFHHQVNVLGINMPFDFFRFTSGKLPVQRSDQVGLSISKPVKQHKLATSIYHRWLKGQLYYANGMDLLTDFEQRFQPHAGRAYGAELELQAQWSPLAIDISYTLAYAKIALEDRHGRREWVYPVQDVRHQLSTTIQYNLGKSWQLSGQWFLQTGSPYTFPVGIIPAQGMTPGEAPRVLPAFERFNNIRTPIRHRLDVGVTYKKQHNKSTSEWSAGVYNLYNRANPYFLYFDVARKEDGTGKITARQRSLLPLTPTLRYTCTFDL</sequence>
<accession>A0A364RAK2</accession>
<keyword evidence="11" id="KW-1185">Reference proteome</keyword>
<dbReference type="Gene3D" id="2.40.170.20">
    <property type="entry name" value="TonB-dependent receptor, beta-barrel domain"/>
    <property type="match status" value="1"/>
</dbReference>
<keyword evidence="4" id="KW-0812">Transmembrane</keyword>
<dbReference type="AlphaFoldDB" id="A0A364RAK2"/>
<evidence type="ECO:0000256" key="7">
    <source>
        <dbReference type="ARBA" id="ARBA00023237"/>
    </source>
</evidence>
<dbReference type="GO" id="GO:0044718">
    <property type="term" value="P:siderophore transmembrane transport"/>
    <property type="evidence" value="ECO:0007669"/>
    <property type="project" value="TreeGrafter"/>
</dbReference>
<keyword evidence="6" id="KW-0472">Membrane</keyword>
<evidence type="ECO:0000256" key="5">
    <source>
        <dbReference type="ARBA" id="ARBA00022729"/>
    </source>
</evidence>
<dbReference type="InterPro" id="IPR039426">
    <property type="entry name" value="TonB-dep_rcpt-like"/>
</dbReference>
<reference evidence="9 11" key="2">
    <citation type="submission" date="2018-07" db="EMBL/GenBank/DDBJ databases">
        <title>Pontibacter sp. 2b14 genomic sequence and assembly.</title>
        <authorList>
            <person name="Du Z.-J."/>
        </authorList>
    </citation>
    <scope>NUCLEOTIDE SEQUENCE [LARGE SCALE GENOMIC DNA]</scope>
    <source>
        <strain evidence="9 11">2b14</strain>
    </source>
</reference>
<evidence type="ECO:0000256" key="6">
    <source>
        <dbReference type="ARBA" id="ARBA00023136"/>
    </source>
</evidence>